<sequence>MSRDVITVSPDTSIKDVLQLLADKHIGGLPVVDATQTLVGVISETDLLWQESGVTPPPYITLLDSIIYLKNPATYERDLHKALGQTAAEVMTKKPITIAPHQPLSEAARIMHDRHIHRLFVRDDQGQVIGVLTVGDIIRAMAQP</sequence>
<dbReference type="InterPro" id="IPR000644">
    <property type="entry name" value="CBS_dom"/>
</dbReference>
<feature type="domain" description="CBS" evidence="3">
    <location>
        <begin position="1"/>
        <end position="59"/>
    </location>
</feature>
<name>A0A0M2PVA6_PROHO</name>
<dbReference type="PROSITE" id="PS51371">
    <property type="entry name" value="CBS"/>
    <property type="match status" value="2"/>
</dbReference>
<dbReference type="SMART" id="SM00116">
    <property type="entry name" value="CBS"/>
    <property type="match status" value="2"/>
</dbReference>
<dbReference type="PANTHER" id="PTHR43080">
    <property type="entry name" value="CBS DOMAIN-CONTAINING PROTEIN CBSX3, MITOCHONDRIAL"/>
    <property type="match status" value="1"/>
</dbReference>
<dbReference type="EMBL" id="AJTX02000007">
    <property type="protein sequence ID" value="KKI98603.1"/>
    <property type="molecule type" value="Genomic_DNA"/>
</dbReference>
<evidence type="ECO:0000259" key="3">
    <source>
        <dbReference type="PROSITE" id="PS51371"/>
    </source>
</evidence>
<protein>
    <submittedName>
        <fullName evidence="4">Phosphoribulokinase</fullName>
    </submittedName>
</protein>
<reference evidence="4" key="1">
    <citation type="submission" date="2012-04" db="EMBL/GenBank/DDBJ databases">
        <authorList>
            <person name="Borisov I.G."/>
            <person name="Ivanikova N.V."/>
            <person name="Pinevich A.V."/>
        </authorList>
    </citation>
    <scope>NUCLEOTIDE SEQUENCE</scope>
    <source>
        <strain evidence="4">CALU 1027</strain>
    </source>
</reference>
<proteinExistence type="predicted"/>
<dbReference type="eggNOG" id="COG0517">
    <property type="taxonomic scope" value="Bacteria"/>
</dbReference>
<dbReference type="Proteomes" id="UP000034681">
    <property type="component" value="Unassembled WGS sequence"/>
</dbReference>
<dbReference type="STRING" id="317619.GCA_000332315_01514"/>
<dbReference type="SUPFAM" id="SSF54631">
    <property type="entry name" value="CBS-domain pair"/>
    <property type="match status" value="1"/>
</dbReference>
<feature type="domain" description="CBS" evidence="3">
    <location>
        <begin position="91"/>
        <end position="144"/>
    </location>
</feature>
<dbReference type="Gene3D" id="3.10.580.10">
    <property type="entry name" value="CBS-domain"/>
    <property type="match status" value="1"/>
</dbReference>
<evidence type="ECO:0000256" key="1">
    <source>
        <dbReference type="ARBA" id="ARBA00023122"/>
    </source>
</evidence>
<keyword evidence="1 2" id="KW-0129">CBS domain</keyword>
<organism evidence="4 5">
    <name type="scientific">Prochlorothrix hollandica PCC 9006 = CALU 1027</name>
    <dbReference type="NCBI Taxonomy" id="317619"/>
    <lineage>
        <taxon>Bacteria</taxon>
        <taxon>Bacillati</taxon>
        <taxon>Cyanobacteriota</taxon>
        <taxon>Cyanophyceae</taxon>
        <taxon>Prochlorotrichales</taxon>
        <taxon>Prochlorotrichaceae</taxon>
        <taxon>Prochlorothrix</taxon>
    </lineage>
</organism>
<accession>A0A0M2PVA6</accession>
<dbReference type="InterPro" id="IPR046342">
    <property type="entry name" value="CBS_dom_sf"/>
</dbReference>
<dbReference type="Pfam" id="PF00571">
    <property type="entry name" value="CBS"/>
    <property type="match status" value="2"/>
</dbReference>
<dbReference type="GO" id="GO:0016301">
    <property type="term" value="F:kinase activity"/>
    <property type="evidence" value="ECO:0007669"/>
    <property type="project" value="UniProtKB-KW"/>
</dbReference>
<dbReference type="AlphaFoldDB" id="A0A0M2PVA6"/>
<dbReference type="CDD" id="cd04586">
    <property type="entry name" value="CBS_pair_BON_assoc"/>
    <property type="match status" value="1"/>
</dbReference>
<gene>
    <name evidence="4" type="ORF">PROH_17100</name>
</gene>
<evidence type="ECO:0000313" key="5">
    <source>
        <dbReference type="Proteomes" id="UP000034681"/>
    </source>
</evidence>
<dbReference type="PANTHER" id="PTHR43080:SF26">
    <property type="entry name" value="REGULATORY PROTEIN"/>
    <property type="match status" value="1"/>
</dbReference>
<keyword evidence="5" id="KW-1185">Reference proteome</keyword>
<dbReference type="InterPro" id="IPR051257">
    <property type="entry name" value="Diverse_CBS-Domain"/>
</dbReference>
<evidence type="ECO:0000313" key="4">
    <source>
        <dbReference type="EMBL" id="KKI98603.1"/>
    </source>
</evidence>
<comment type="caution">
    <text evidence="4">The sequence shown here is derived from an EMBL/GenBank/DDBJ whole genome shotgun (WGS) entry which is preliminary data.</text>
</comment>
<evidence type="ECO:0000256" key="2">
    <source>
        <dbReference type="PROSITE-ProRule" id="PRU00703"/>
    </source>
</evidence>